<accession>A0AAP0JSP1</accession>
<organism evidence="9 10">
    <name type="scientific">Stephania cephalantha</name>
    <dbReference type="NCBI Taxonomy" id="152367"/>
    <lineage>
        <taxon>Eukaryota</taxon>
        <taxon>Viridiplantae</taxon>
        <taxon>Streptophyta</taxon>
        <taxon>Embryophyta</taxon>
        <taxon>Tracheophyta</taxon>
        <taxon>Spermatophyta</taxon>
        <taxon>Magnoliopsida</taxon>
        <taxon>Ranunculales</taxon>
        <taxon>Menispermaceae</taxon>
        <taxon>Menispermoideae</taxon>
        <taxon>Cissampelideae</taxon>
        <taxon>Stephania</taxon>
    </lineage>
</organism>
<feature type="transmembrane region" description="Helical" evidence="8">
    <location>
        <begin position="23"/>
        <end position="43"/>
    </location>
</feature>
<gene>
    <name evidence="9" type="ORF">Scep_008927</name>
</gene>
<evidence type="ECO:0000256" key="3">
    <source>
        <dbReference type="ARBA" id="ARBA00022729"/>
    </source>
</evidence>
<evidence type="ECO:0000313" key="10">
    <source>
        <dbReference type="Proteomes" id="UP001419268"/>
    </source>
</evidence>
<dbReference type="InterPro" id="IPR009606">
    <property type="entry name" value="DEAL/Modifying_wall_lignin1/2"/>
</dbReference>
<comment type="similarity">
    <text evidence="6">Belongs to the DESIGUAL family.</text>
</comment>
<reference evidence="9 10" key="1">
    <citation type="submission" date="2024-01" db="EMBL/GenBank/DDBJ databases">
        <title>Genome assemblies of Stephania.</title>
        <authorList>
            <person name="Yang L."/>
        </authorList>
    </citation>
    <scope>NUCLEOTIDE SEQUENCE [LARGE SCALE GENOMIC DNA]</scope>
    <source>
        <strain evidence="9">JXDWG</strain>
        <tissue evidence="9">Leaf</tissue>
    </source>
</reference>
<protein>
    <recommendedName>
        <fullName evidence="11">Transmembrane protein</fullName>
    </recommendedName>
</protein>
<evidence type="ECO:0000256" key="7">
    <source>
        <dbReference type="SAM" id="MobiDB-lite"/>
    </source>
</evidence>
<evidence type="ECO:0000256" key="1">
    <source>
        <dbReference type="ARBA" id="ARBA00004127"/>
    </source>
</evidence>
<dbReference type="PANTHER" id="PTHR31769">
    <property type="entry name" value="OS07G0462200 PROTEIN-RELATED"/>
    <property type="match status" value="1"/>
</dbReference>
<evidence type="ECO:0000256" key="8">
    <source>
        <dbReference type="SAM" id="Phobius"/>
    </source>
</evidence>
<evidence type="ECO:0000256" key="5">
    <source>
        <dbReference type="ARBA" id="ARBA00023136"/>
    </source>
</evidence>
<name>A0AAP0JSP1_9MAGN</name>
<dbReference type="Proteomes" id="UP001419268">
    <property type="component" value="Unassembled WGS sequence"/>
</dbReference>
<evidence type="ECO:0000256" key="2">
    <source>
        <dbReference type="ARBA" id="ARBA00022692"/>
    </source>
</evidence>
<keyword evidence="10" id="KW-1185">Reference proteome</keyword>
<dbReference type="EMBL" id="JBBNAG010000004">
    <property type="protein sequence ID" value="KAK9139246.1"/>
    <property type="molecule type" value="Genomic_DNA"/>
</dbReference>
<dbReference type="GO" id="GO:0012505">
    <property type="term" value="C:endomembrane system"/>
    <property type="evidence" value="ECO:0007669"/>
    <property type="project" value="UniProtKB-SubCell"/>
</dbReference>
<feature type="region of interest" description="Disordered" evidence="7">
    <location>
        <begin position="235"/>
        <end position="255"/>
    </location>
</feature>
<comment type="caution">
    <text evidence="9">The sequence shown here is derived from an EMBL/GenBank/DDBJ whole genome shotgun (WGS) entry which is preliminary data.</text>
</comment>
<keyword evidence="3" id="KW-0732">Signal</keyword>
<keyword evidence="2 8" id="KW-0812">Transmembrane</keyword>
<dbReference type="InterPro" id="IPR052222">
    <property type="entry name" value="DESIGUAL"/>
</dbReference>
<keyword evidence="4 8" id="KW-1133">Transmembrane helix</keyword>
<feature type="transmembrane region" description="Helical" evidence="8">
    <location>
        <begin position="74"/>
        <end position="92"/>
    </location>
</feature>
<evidence type="ECO:0000313" key="9">
    <source>
        <dbReference type="EMBL" id="KAK9139246.1"/>
    </source>
</evidence>
<dbReference type="Pfam" id="PF06749">
    <property type="entry name" value="DUF1218"/>
    <property type="match status" value="1"/>
</dbReference>
<dbReference type="AlphaFoldDB" id="A0AAP0JSP1"/>
<feature type="transmembrane region" description="Helical" evidence="8">
    <location>
        <begin position="172"/>
        <end position="193"/>
    </location>
</feature>
<keyword evidence="5 8" id="KW-0472">Membrane</keyword>
<proteinExistence type="inferred from homology"/>
<evidence type="ECO:0008006" key="11">
    <source>
        <dbReference type="Google" id="ProtNLM"/>
    </source>
</evidence>
<feature type="transmembrane region" description="Helical" evidence="8">
    <location>
        <begin position="123"/>
        <end position="151"/>
    </location>
</feature>
<comment type="subcellular location">
    <subcellularLocation>
        <location evidence="1">Endomembrane system</location>
        <topology evidence="1">Multi-pass membrane protein</topology>
    </subcellularLocation>
</comment>
<evidence type="ECO:0000256" key="4">
    <source>
        <dbReference type="ARBA" id="ARBA00022989"/>
    </source>
</evidence>
<evidence type="ECO:0000256" key="6">
    <source>
        <dbReference type="ARBA" id="ARBA00029467"/>
    </source>
</evidence>
<sequence>MPVTHADLVPGPRCSDIGSKTGAFLMVLSILCGLSCFILSLIAEALRSEATWVVWSVNGKEDRSQCVYNSSGKIPLLCACGAFLSLAIAMVMEHAYMLVAVSQAKPPALLAWNPDESPSSKSLAWQAGFFFFTTWICFAAGEMLLMIGIGVESGHLRKWWKPRTSCLVTRPGIFLAAGAFGLTTVFLASGLYLTALRAQRLSQEQDEARRETWDTSVLYASPLRSPRQHNIANIDDSTLTSTRARQEHSNLQTSMRGSLSLNKLMSSSSESCNVRI</sequence>